<keyword evidence="2" id="KW-1185">Reference proteome</keyword>
<sequence length="151" mass="16520">MGNVITAAELRRQAAQAREIAEQLARDASAATRAELEASRPKCPVLIGEGDSAMVGFTRYQSGREYRYAAIGWRTGRSVRWMVTGEETRRFNWPGLLAFIGEANWSSLVRLVEGERLLPEGVEPPVAEEMGRFGRVLGSSTPFAPGGYDGS</sequence>
<dbReference type="Proteomes" id="UP000292006">
    <property type="component" value="Segment"/>
</dbReference>
<proteinExistence type="predicted"/>
<name>A0A455LM44_9CAUD</name>
<accession>A0A455LM44</accession>
<gene>
    <name evidence="1" type="ORF">CRB2_88</name>
</gene>
<dbReference type="EMBL" id="MK059749">
    <property type="protein sequence ID" value="AYP70074.1"/>
    <property type="molecule type" value="Genomic_DNA"/>
</dbReference>
<protein>
    <submittedName>
        <fullName evidence="1">Uncharacterized protein</fullName>
    </submittedName>
</protein>
<evidence type="ECO:0000313" key="2">
    <source>
        <dbReference type="Proteomes" id="UP000292006"/>
    </source>
</evidence>
<evidence type="ECO:0000313" key="1">
    <source>
        <dbReference type="EMBL" id="AYP70074.1"/>
    </source>
</evidence>
<reference evidence="1 2" key="1">
    <citation type="journal article" date="2019" name="PLoS ONE">
        <title>Mycobacteriophage CRB2 defines a new subcluster in mycobacteriophage classification.</title>
        <authorList>
            <person name="Suarez C.A."/>
            <person name="Franceschelli J.J."/>
            <person name="Morbidoni H.R."/>
        </authorList>
    </citation>
    <scope>NUCLEOTIDE SEQUENCE [LARGE SCALE GENOMIC DNA]</scope>
</reference>
<organism evidence="1 2">
    <name type="scientific">Mycobacterium phage CRB2</name>
    <dbReference type="NCBI Taxonomy" id="2483623"/>
    <lineage>
        <taxon>Viruses</taxon>
        <taxon>Duplodnaviria</taxon>
        <taxon>Heunggongvirae</taxon>
        <taxon>Uroviricota</taxon>
        <taxon>Caudoviricetes</taxon>
        <taxon>Bclasvirinae</taxon>
        <taxon>Quesadillavirus</taxon>
        <taxon>Quesadillavirus CRB2</taxon>
    </lineage>
</organism>